<evidence type="ECO:0000256" key="1">
    <source>
        <dbReference type="ARBA" id="ARBA00010613"/>
    </source>
</evidence>
<dbReference type="PROSITE" id="PS50263">
    <property type="entry name" value="CN_HYDROLASE"/>
    <property type="match status" value="1"/>
</dbReference>
<dbReference type="Pfam" id="PF00795">
    <property type="entry name" value="CN_hydrolase"/>
    <property type="match status" value="1"/>
</dbReference>
<accession>A0ABU1NRG7</accession>
<dbReference type="PANTHER" id="PTHR23088">
    <property type="entry name" value="NITRILASE-RELATED"/>
    <property type="match status" value="1"/>
</dbReference>
<dbReference type="InterPro" id="IPR036526">
    <property type="entry name" value="C-N_Hydrolase_sf"/>
</dbReference>
<dbReference type="Gene3D" id="3.60.110.10">
    <property type="entry name" value="Carbon-nitrogen hydrolase"/>
    <property type="match status" value="1"/>
</dbReference>
<dbReference type="RefSeq" id="WP_310224442.1">
    <property type="nucleotide sequence ID" value="NZ_JAVDSB010000001.1"/>
</dbReference>
<evidence type="ECO:0000313" key="4">
    <source>
        <dbReference type="Proteomes" id="UP001267290"/>
    </source>
</evidence>
<keyword evidence="4" id="KW-1185">Reference proteome</keyword>
<comment type="similarity">
    <text evidence="1">Belongs to the carbon-nitrogen hydrolase superfamily. NIT1/NIT2 family.</text>
</comment>
<dbReference type="InterPro" id="IPR003010">
    <property type="entry name" value="C-N_Hydrolase"/>
</dbReference>
<dbReference type="SUPFAM" id="SSF56317">
    <property type="entry name" value="Carbon-nitrogen hydrolase"/>
    <property type="match status" value="1"/>
</dbReference>
<dbReference type="PANTHER" id="PTHR23088:SF27">
    <property type="entry name" value="DEAMINATED GLUTATHIONE AMIDASE"/>
    <property type="match status" value="1"/>
</dbReference>
<dbReference type="EMBL" id="JAVDSB010000001">
    <property type="protein sequence ID" value="MDR6550080.1"/>
    <property type="molecule type" value="Genomic_DNA"/>
</dbReference>
<organism evidence="3 4">
    <name type="scientific">Paenibacillus qinlingensis</name>
    <dbReference type="NCBI Taxonomy" id="1837343"/>
    <lineage>
        <taxon>Bacteria</taxon>
        <taxon>Bacillati</taxon>
        <taxon>Bacillota</taxon>
        <taxon>Bacilli</taxon>
        <taxon>Bacillales</taxon>
        <taxon>Paenibacillaceae</taxon>
        <taxon>Paenibacillus</taxon>
    </lineage>
</organism>
<sequence>MTDTPRRTAQIGLIQVKPRYDESVTVEGCLDELLQLAEQCLKDGADLVFMPEAYQYRLARRHIPRGELSKTYSETYKQRCSQLARKYNAYVVPWDYEIDEQENVYNVSYVLDRNGVEIGRYRKVHLTRGETKVLTYGRDFPVFDLDFGKVGIMICFDNYFPESARILALRGAELILFPLFGDTLNPQWEIKLRARAIDNSVYVATCHLHADPGTSFTGMVSPTGEIIAKVENEGTYQVVEIDLSTKIMTNTRAVKGSCEDIKQMLLKLRRMEAYQPLLEDVPQMNWEEIEFFNKEE</sequence>
<proteinExistence type="inferred from homology"/>
<dbReference type="CDD" id="cd07197">
    <property type="entry name" value="nitrilase"/>
    <property type="match status" value="1"/>
</dbReference>
<gene>
    <name evidence="3" type="ORF">J2736_001263</name>
</gene>
<reference evidence="3 4" key="1">
    <citation type="submission" date="2023-07" db="EMBL/GenBank/DDBJ databases">
        <title>Sorghum-associated microbial communities from plants grown in Nebraska, USA.</title>
        <authorList>
            <person name="Schachtman D."/>
        </authorList>
    </citation>
    <scope>NUCLEOTIDE SEQUENCE [LARGE SCALE GENOMIC DNA]</scope>
    <source>
        <strain evidence="3 4">CC258</strain>
    </source>
</reference>
<name>A0ABU1NRG7_9BACL</name>
<comment type="caution">
    <text evidence="3">The sequence shown here is derived from an EMBL/GenBank/DDBJ whole genome shotgun (WGS) entry which is preliminary data.</text>
</comment>
<protein>
    <submittedName>
        <fullName evidence="3">Amidohydrolase</fullName>
    </submittedName>
</protein>
<evidence type="ECO:0000259" key="2">
    <source>
        <dbReference type="PROSITE" id="PS50263"/>
    </source>
</evidence>
<dbReference type="Proteomes" id="UP001267290">
    <property type="component" value="Unassembled WGS sequence"/>
</dbReference>
<evidence type="ECO:0000313" key="3">
    <source>
        <dbReference type="EMBL" id="MDR6550080.1"/>
    </source>
</evidence>
<feature type="domain" description="CN hydrolase" evidence="2">
    <location>
        <begin position="9"/>
        <end position="243"/>
    </location>
</feature>